<name>A0ACC4E636_PURLI</name>
<accession>A0ACC4E636</accession>
<organism evidence="1 2">
    <name type="scientific">Purpureocillium lilacinum</name>
    <name type="common">Paecilomyces lilacinus</name>
    <dbReference type="NCBI Taxonomy" id="33203"/>
    <lineage>
        <taxon>Eukaryota</taxon>
        <taxon>Fungi</taxon>
        <taxon>Dikarya</taxon>
        <taxon>Ascomycota</taxon>
        <taxon>Pezizomycotina</taxon>
        <taxon>Sordariomycetes</taxon>
        <taxon>Hypocreomycetidae</taxon>
        <taxon>Hypocreales</taxon>
        <taxon>Ophiocordycipitaceae</taxon>
        <taxon>Purpureocillium</taxon>
    </lineage>
</organism>
<comment type="caution">
    <text evidence="1">The sequence shown here is derived from an EMBL/GenBank/DDBJ whole genome shotgun (WGS) entry which is preliminary data.</text>
</comment>
<sequence length="519" mass="58480">MECLREKFVGGVLLDGRFQTISPLNHGSFGMVFMAQDLLTNQPVAIKCLTKKSAPGEAGLDFAVDDKSEEYALHSSLGSHPNIVNLIHSFETEAHVYLVMEFCSQGDLYEAIRNGHGPLQTEHVRQFMLELVDAVDYIHSKGVYHRDIKPENIFLTQDGAMKLGDFGLATTDKWSYEMTVGSDRYMAPEQFDSAGAGYSPAAADIWAIGICLLNILFSRNPFTTPTEADPLFLDFSRDKQSLFDVFPDMSQDTYEVIVQCMNLDPKRRSLVGARDALVRVVSFTTEDESLDDFCGAEKATVASANPGSLPISVAKPITLSMSTVFGRRKDAVSKSWSDMWEEDEEEEHEREMQARQALNGRTWSHESGGTEKKEEDKREGDATPHTIKGDVDDDLVADGFFFHDSEAVKKASPPTPRYSPPSKRFNFDKWAALGERRRGQSFKTHPEKSPVLKSGRQIGFGYKSYEAGVLDHSYHNINNTNKSWGRERVKECPWNKGRDWNWRRDRRSDLGDIEWVGGW</sequence>
<proteinExistence type="predicted"/>
<gene>
    <name evidence="1" type="ORF">ACCO45_000682</name>
</gene>
<dbReference type="Proteomes" id="UP001638806">
    <property type="component" value="Unassembled WGS sequence"/>
</dbReference>
<reference evidence="1" key="1">
    <citation type="submission" date="2024-12" db="EMBL/GenBank/DDBJ databases">
        <title>Comparative genomics and development of molecular markers within Purpureocillium lilacinum and among Purpureocillium species.</title>
        <authorList>
            <person name="Yeh Z.-Y."/>
            <person name="Ni N.-T."/>
            <person name="Lo P.-H."/>
            <person name="Mushyakhwo K."/>
            <person name="Lin C.-F."/>
            <person name="Nai Y.-S."/>
        </authorList>
    </citation>
    <scope>NUCLEOTIDE SEQUENCE</scope>
    <source>
        <strain evidence="1">NCHU-NPUST-175</strain>
    </source>
</reference>
<evidence type="ECO:0000313" key="1">
    <source>
        <dbReference type="EMBL" id="KAL3963678.1"/>
    </source>
</evidence>
<protein>
    <submittedName>
        <fullName evidence="1">Uncharacterized protein</fullName>
    </submittedName>
</protein>
<evidence type="ECO:0000313" key="2">
    <source>
        <dbReference type="Proteomes" id="UP001638806"/>
    </source>
</evidence>
<keyword evidence="2" id="KW-1185">Reference proteome</keyword>
<dbReference type="EMBL" id="JBGNUJ010000002">
    <property type="protein sequence ID" value="KAL3963678.1"/>
    <property type="molecule type" value="Genomic_DNA"/>
</dbReference>